<evidence type="ECO:0000256" key="2">
    <source>
        <dbReference type="ARBA" id="ARBA00035108"/>
    </source>
</evidence>
<dbReference type="AlphaFoldDB" id="A0A852W4A5"/>
<proteinExistence type="inferred from homology"/>
<dbReference type="GO" id="GO:0031411">
    <property type="term" value="C:gas vesicle"/>
    <property type="evidence" value="ECO:0007669"/>
    <property type="project" value="UniProtKB-SubCell"/>
</dbReference>
<name>A0A852W4A5_PSEA5</name>
<comment type="subcellular location">
    <subcellularLocation>
        <location evidence="2">Gas vesicle</location>
    </subcellularLocation>
</comment>
<sequence length="247" mass="26703">MDLTYVYAVGDAAPPDLAGLTGIGGRPVHTVTGGDALWAATGTVPESDFGESALTARLEDLTWLATTAREHHAVVDALGARTVVAPLALATVYRDDDRVRAVLTERHTAFAEVLDRLRGRTEWGVKAYATTRPERRDVGRASSGAEYLRRRRRELDRVAGDDDTAHAAAQRLHEAAARAAVTTRRHRLHAPALTGRTEPMVLNGAYLVDDADRDTWRAAVTGAADGAGLTVEVTGPWVPYSFVEEER</sequence>
<gene>
    <name evidence="4" type="ORF">HDA37_001500</name>
</gene>
<evidence type="ECO:0000256" key="3">
    <source>
        <dbReference type="ARBA" id="ARBA00035643"/>
    </source>
</evidence>
<dbReference type="EMBL" id="JACCCZ010000001">
    <property type="protein sequence ID" value="NYG01215.1"/>
    <property type="molecule type" value="Genomic_DNA"/>
</dbReference>
<reference evidence="4 5" key="1">
    <citation type="submission" date="2020-07" db="EMBL/GenBank/DDBJ databases">
        <title>Sequencing the genomes of 1000 actinobacteria strains.</title>
        <authorList>
            <person name="Klenk H.-P."/>
        </authorList>
    </citation>
    <scope>NUCLEOTIDE SEQUENCE [LARGE SCALE GENOMIC DNA]</scope>
    <source>
        <strain evidence="4 5">DSM 44749</strain>
    </source>
</reference>
<comment type="caution">
    <text evidence="4">The sequence shown here is derived from an EMBL/GenBank/DDBJ whole genome shotgun (WGS) entry which is preliminary data.</text>
</comment>
<keyword evidence="5" id="KW-1185">Reference proteome</keyword>
<dbReference type="PANTHER" id="PTHR36852">
    <property type="entry name" value="PROTEIN GVPL 2"/>
    <property type="match status" value="1"/>
</dbReference>
<protein>
    <recommendedName>
        <fullName evidence="6">Gas vesicle protein GvpL/GvpF</fullName>
    </recommendedName>
</protein>
<dbReference type="GO" id="GO:0031412">
    <property type="term" value="P:gas vesicle organization"/>
    <property type="evidence" value="ECO:0007669"/>
    <property type="project" value="InterPro"/>
</dbReference>
<accession>A0A852W4A5</accession>
<evidence type="ECO:0000313" key="5">
    <source>
        <dbReference type="Proteomes" id="UP000549695"/>
    </source>
</evidence>
<dbReference type="Pfam" id="PF06386">
    <property type="entry name" value="GvpL_GvpF"/>
    <property type="match status" value="1"/>
</dbReference>
<dbReference type="RefSeq" id="WP_073578105.1">
    <property type="nucleotide sequence ID" value="NZ_BAAAJZ010000008.1"/>
</dbReference>
<organism evidence="4 5">
    <name type="scientific">Pseudonocardia alni</name>
    <name type="common">Amycolata alni</name>
    <dbReference type="NCBI Taxonomy" id="33907"/>
    <lineage>
        <taxon>Bacteria</taxon>
        <taxon>Bacillati</taxon>
        <taxon>Actinomycetota</taxon>
        <taxon>Actinomycetes</taxon>
        <taxon>Pseudonocardiales</taxon>
        <taxon>Pseudonocardiaceae</taxon>
        <taxon>Pseudonocardia</taxon>
    </lineage>
</organism>
<evidence type="ECO:0000313" key="4">
    <source>
        <dbReference type="EMBL" id="NYG01215.1"/>
    </source>
</evidence>
<dbReference type="Proteomes" id="UP000549695">
    <property type="component" value="Unassembled WGS sequence"/>
</dbReference>
<evidence type="ECO:0000256" key="1">
    <source>
        <dbReference type="ARBA" id="ARBA00022987"/>
    </source>
</evidence>
<dbReference type="InterPro" id="IPR009430">
    <property type="entry name" value="GvpL/GvpF"/>
</dbReference>
<evidence type="ECO:0008006" key="6">
    <source>
        <dbReference type="Google" id="ProtNLM"/>
    </source>
</evidence>
<dbReference type="PANTHER" id="PTHR36852:SF1">
    <property type="entry name" value="PROTEIN GVPL 2"/>
    <property type="match status" value="1"/>
</dbReference>
<dbReference type="GeneID" id="98051292"/>
<comment type="similarity">
    <text evidence="3">Belongs to the gas vesicle GvpF/GvpL family.</text>
</comment>
<keyword evidence="1" id="KW-0304">Gas vesicle</keyword>